<evidence type="ECO:0000313" key="2">
    <source>
        <dbReference type="Proteomes" id="UP000282971"/>
    </source>
</evidence>
<organism evidence="1 2">
    <name type="scientific">Sphingomonas crocodyli</name>
    <dbReference type="NCBI Taxonomy" id="1979270"/>
    <lineage>
        <taxon>Bacteria</taxon>
        <taxon>Pseudomonadati</taxon>
        <taxon>Pseudomonadota</taxon>
        <taxon>Alphaproteobacteria</taxon>
        <taxon>Sphingomonadales</taxon>
        <taxon>Sphingomonadaceae</taxon>
        <taxon>Sphingomonas</taxon>
    </lineage>
</organism>
<sequence>MAIRNAYLAPAESPPTEVEVKRALLTFDKIFIADPSDRDFIPPQSFMLAMGMPALFGGKLGGQSARCLGKTQNYDNRFDELLEVLKPARADGLIDVVSTYDLQTEKQFTIGAVLMGDYSLNPEFMLWSYRNVGRDNDVLVAAVSGDKELMSLPDELIQELAAPNGWADNRINDDPQLPDLQGNLEREQLREVLSQIARGRIASTMKAIGYCAAKDLVPVFAGDQPSRIAGSFARRAADVIDIVAEDDPHWLLRNRVLNIAHGEYLNEEVLQKMSIDDVLKLRTSAWGRQAEGRDDLLRSVSDLAKLGGDSEAFDKTVADRINDYRLRSAEVEKQRRGLQFKTNCELVKGTAGTMSSILVPGAAAGFLGHMQSAIGAATLLLAGCMWSVGKIQDRREAREALTNAEEDIGGDICLGLHSFYHQIAHAVKSDVVF</sequence>
<protein>
    <submittedName>
        <fullName evidence="1">Uncharacterized protein</fullName>
    </submittedName>
</protein>
<name>A0A437M6Q4_9SPHN</name>
<gene>
    <name evidence="1" type="ORF">EOD43_05445</name>
</gene>
<dbReference type="RefSeq" id="WP_127741823.1">
    <property type="nucleotide sequence ID" value="NZ_SACN01000001.1"/>
</dbReference>
<keyword evidence="2" id="KW-1185">Reference proteome</keyword>
<dbReference type="OrthoDB" id="9554560at2"/>
<comment type="caution">
    <text evidence="1">The sequence shown here is derived from an EMBL/GenBank/DDBJ whole genome shotgun (WGS) entry which is preliminary data.</text>
</comment>
<dbReference type="AlphaFoldDB" id="A0A437M6Q4"/>
<dbReference type="EMBL" id="SACN01000001">
    <property type="protein sequence ID" value="RVT93329.1"/>
    <property type="molecule type" value="Genomic_DNA"/>
</dbReference>
<evidence type="ECO:0000313" key="1">
    <source>
        <dbReference type="EMBL" id="RVT93329.1"/>
    </source>
</evidence>
<dbReference type="Proteomes" id="UP000282971">
    <property type="component" value="Unassembled WGS sequence"/>
</dbReference>
<accession>A0A437M6Q4</accession>
<reference evidence="1 2" key="1">
    <citation type="submission" date="2019-01" db="EMBL/GenBank/DDBJ databases">
        <authorList>
            <person name="Chen W.-M."/>
        </authorList>
    </citation>
    <scope>NUCLEOTIDE SEQUENCE [LARGE SCALE GENOMIC DNA]</scope>
    <source>
        <strain evidence="1 2">CCP-7</strain>
    </source>
</reference>
<proteinExistence type="predicted"/>